<dbReference type="AlphaFoldDB" id="B3T1W1"/>
<proteinExistence type="predicted"/>
<keyword evidence="1" id="KW-0175">Coiled coil</keyword>
<gene>
    <name evidence="2" type="ORF">ALOHA_HF4000097M14ctg1g13</name>
</gene>
<feature type="coiled-coil region" evidence="1">
    <location>
        <begin position="61"/>
        <end position="88"/>
    </location>
</feature>
<protein>
    <submittedName>
        <fullName evidence="2">Uncharacterized protein</fullName>
    </submittedName>
</protein>
<evidence type="ECO:0000313" key="2">
    <source>
        <dbReference type="EMBL" id="ABZ06570.1"/>
    </source>
</evidence>
<dbReference type="EMBL" id="EU016579">
    <property type="protein sequence ID" value="ABZ06570.1"/>
    <property type="molecule type" value="Genomic_DNA"/>
</dbReference>
<organism evidence="2">
    <name type="scientific">uncultured marine microorganism HF4000_097M14</name>
    <dbReference type="NCBI Taxonomy" id="455520"/>
    <lineage>
        <taxon>unclassified sequences</taxon>
        <taxon>environmental samples</taxon>
    </lineage>
</organism>
<sequence length="90" mass="10470">MKKLSLYLISLIFICSLAIADDPSERCGVELTAKLEGYMKWLKEELPHIEPAINQNCKIQIMNLKELTEKDKEKLKRHEIELSDENNKIV</sequence>
<evidence type="ECO:0000256" key="1">
    <source>
        <dbReference type="SAM" id="Coils"/>
    </source>
</evidence>
<reference evidence="2" key="1">
    <citation type="journal article" date="2008" name="ISME J.">
        <title>Genomic patterns of recombination, clonal divergence and environment in marine microbial populations.</title>
        <authorList>
            <person name="Konstantinidis K.T."/>
            <person name="Delong E.F."/>
        </authorList>
    </citation>
    <scope>NUCLEOTIDE SEQUENCE</scope>
</reference>
<name>B3T1W1_9ZZZZ</name>
<accession>B3T1W1</accession>